<protein>
    <submittedName>
        <fullName evidence="1">Uncharacterized protein</fullName>
    </submittedName>
</protein>
<dbReference type="RefSeq" id="XP_044561259.1">
    <property type="nucleotide sequence ID" value="XM_044707860.1"/>
</dbReference>
<dbReference type="GeneID" id="68111663"/>
<reference evidence="1 2" key="1">
    <citation type="journal article" date="2019" name="Sci. Rep.">
        <title>Nanopore sequencing improves the draft genome of the human pathogenic amoeba Naegleria fowleri.</title>
        <authorList>
            <person name="Liechti N."/>
            <person name="Schurch N."/>
            <person name="Bruggmann R."/>
            <person name="Wittwer M."/>
        </authorList>
    </citation>
    <scope>NUCLEOTIDE SEQUENCE [LARGE SCALE GENOMIC DNA]</scope>
    <source>
        <strain evidence="1 2">ATCC 30894</strain>
    </source>
</reference>
<organism evidence="1 2">
    <name type="scientific">Naegleria fowleri</name>
    <name type="common">Brain eating amoeba</name>
    <dbReference type="NCBI Taxonomy" id="5763"/>
    <lineage>
        <taxon>Eukaryota</taxon>
        <taxon>Discoba</taxon>
        <taxon>Heterolobosea</taxon>
        <taxon>Tetramitia</taxon>
        <taxon>Eutetramitia</taxon>
        <taxon>Vahlkampfiidae</taxon>
        <taxon>Naegleria</taxon>
    </lineage>
</organism>
<proteinExistence type="predicted"/>
<comment type="caution">
    <text evidence="1">The sequence shown here is derived from an EMBL/GenBank/DDBJ whole genome shotgun (WGS) entry which is preliminary data.</text>
</comment>
<dbReference type="AlphaFoldDB" id="A0A6A5BNK0"/>
<keyword evidence="2" id="KW-1185">Reference proteome</keyword>
<sequence length="280" mass="32952">MKTKEQIMFDITMPISSVDDLSESDRLKLKDYNRQDEESSSTKFEKIIPISEEEEILIIEIDDKTGTLERLDIEYGEDKINIEKVLARRKCKFDDEDYEYLVQIENFQDKIWVSQKYCERQGKKAWNTFQNQLKKSDEKRGQLLREENLVNSISNTLMKILKREDKLKYLGSSENISLESIPGVIISEVIEEHLHELIEQAESMKDEETAPSINFDKIDNSLKSCIDQYVEHYFKKREVTTCTPATTLEEINKKKLAKAQENIKMRNELVRFAKYINQSL</sequence>
<dbReference type="VEuPathDB" id="AmoebaDB:NF0032290"/>
<dbReference type="EMBL" id="VFQX01000037">
    <property type="protein sequence ID" value="KAF0976546.1"/>
    <property type="molecule type" value="Genomic_DNA"/>
</dbReference>
<dbReference type="VEuPathDB" id="AmoebaDB:NfTy_083520"/>
<dbReference type="VEuPathDB" id="AmoebaDB:NF0032300"/>
<dbReference type="VEuPathDB" id="AmoebaDB:FDP41_004445"/>
<dbReference type="OMA" id="CFENDGI"/>
<evidence type="ECO:0000313" key="1">
    <source>
        <dbReference type="EMBL" id="KAF0976546.1"/>
    </source>
</evidence>
<dbReference type="OrthoDB" id="10412321at2759"/>
<dbReference type="Proteomes" id="UP000444721">
    <property type="component" value="Unassembled WGS sequence"/>
</dbReference>
<name>A0A6A5BNK0_NAEFO</name>
<evidence type="ECO:0000313" key="2">
    <source>
        <dbReference type="Proteomes" id="UP000444721"/>
    </source>
</evidence>
<gene>
    <name evidence="1" type="ORF">FDP41_004445</name>
</gene>
<accession>A0A6A5BNK0</accession>